<dbReference type="EMBL" id="GBXM01028816">
    <property type="protein sequence ID" value="JAH79761.1"/>
    <property type="molecule type" value="Transcribed_RNA"/>
</dbReference>
<feature type="region of interest" description="Disordered" evidence="1">
    <location>
        <begin position="1"/>
        <end position="30"/>
    </location>
</feature>
<evidence type="ECO:0000256" key="1">
    <source>
        <dbReference type="SAM" id="MobiDB-lite"/>
    </source>
</evidence>
<accession>A0A0E9VP21</accession>
<sequence length="30" mass="3770">MRRHQKAERKRWGSGSQLMPWPWYRRASRA</sequence>
<proteinExistence type="predicted"/>
<reference evidence="2" key="2">
    <citation type="journal article" date="2015" name="Fish Shellfish Immunol.">
        <title>Early steps in the European eel (Anguilla anguilla)-Vibrio vulnificus interaction in the gills: Role of the RtxA13 toxin.</title>
        <authorList>
            <person name="Callol A."/>
            <person name="Pajuelo D."/>
            <person name="Ebbesson L."/>
            <person name="Teles M."/>
            <person name="MacKenzie S."/>
            <person name="Amaro C."/>
        </authorList>
    </citation>
    <scope>NUCLEOTIDE SEQUENCE</scope>
</reference>
<protein>
    <submittedName>
        <fullName evidence="2">Uncharacterized protein</fullName>
    </submittedName>
</protein>
<name>A0A0E9VP21_ANGAN</name>
<reference evidence="2" key="1">
    <citation type="submission" date="2014-11" db="EMBL/GenBank/DDBJ databases">
        <authorList>
            <person name="Amaro Gonzalez C."/>
        </authorList>
    </citation>
    <scope>NUCLEOTIDE SEQUENCE</scope>
</reference>
<organism evidence="2">
    <name type="scientific">Anguilla anguilla</name>
    <name type="common">European freshwater eel</name>
    <name type="synonym">Muraena anguilla</name>
    <dbReference type="NCBI Taxonomy" id="7936"/>
    <lineage>
        <taxon>Eukaryota</taxon>
        <taxon>Metazoa</taxon>
        <taxon>Chordata</taxon>
        <taxon>Craniata</taxon>
        <taxon>Vertebrata</taxon>
        <taxon>Euteleostomi</taxon>
        <taxon>Actinopterygii</taxon>
        <taxon>Neopterygii</taxon>
        <taxon>Teleostei</taxon>
        <taxon>Anguilliformes</taxon>
        <taxon>Anguillidae</taxon>
        <taxon>Anguilla</taxon>
    </lineage>
</organism>
<evidence type="ECO:0000313" key="2">
    <source>
        <dbReference type="EMBL" id="JAH79761.1"/>
    </source>
</evidence>
<dbReference type="AlphaFoldDB" id="A0A0E9VP21"/>